<evidence type="ECO:0000313" key="2">
    <source>
        <dbReference type="EMBL" id="KAJ2670810.1"/>
    </source>
</evidence>
<accession>A0A9W8FY64</accession>
<comment type="caution">
    <text evidence="2">The sequence shown here is derived from an EMBL/GenBank/DDBJ whole genome shotgun (WGS) entry which is preliminary data.</text>
</comment>
<reference evidence="2" key="1">
    <citation type="submission" date="2022-07" db="EMBL/GenBank/DDBJ databases">
        <title>Phylogenomic reconstructions and comparative analyses of Kickxellomycotina fungi.</title>
        <authorList>
            <person name="Reynolds N.K."/>
            <person name="Stajich J.E."/>
            <person name="Barry K."/>
            <person name="Grigoriev I.V."/>
            <person name="Crous P."/>
            <person name="Smith M.E."/>
        </authorList>
    </citation>
    <scope>NUCLEOTIDE SEQUENCE</scope>
    <source>
        <strain evidence="2">NRRL 3115</strain>
    </source>
</reference>
<dbReference type="Pfam" id="PF04938">
    <property type="entry name" value="SIP1"/>
    <property type="match status" value="1"/>
</dbReference>
<name>A0A9W8FY64_9FUNG</name>
<dbReference type="OrthoDB" id="428895at2759"/>
<dbReference type="InterPro" id="IPR035426">
    <property type="entry name" value="Gemin2/Brr1"/>
</dbReference>
<dbReference type="GO" id="GO:0000387">
    <property type="term" value="P:spliceosomal snRNP assembly"/>
    <property type="evidence" value="ECO:0007669"/>
    <property type="project" value="InterPro"/>
</dbReference>
<dbReference type="PANTHER" id="PTHR12794:SF0">
    <property type="entry name" value="GEM-ASSOCIATED PROTEIN 2"/>
    <property type="match status" value="1"/>
</dbReference>
<dbReference type="PANTHER" id="PTHR12794">
    <property type="entry name" value="GEMIN2"/>
    <property type="match status" value="1"/>
</dbReference>
<organism evidence="2 3">
    <name type="scientific">Coemansia spiralis</name>
    <dbReference type="NCBI Taxonomy" id="417178"/>
    <lineage>
        <taxon>Eukaryota</taxon>
        <taxon>Fungi</taxon>
        <taxon>Fungi incertae sedis</taxon>
        <taxon>Zoopagomycota</taxon>
        <taxon>Kickxellomycotina</taxon>
        <taxon>Kickxellomycetes</taxon>
        <taxon>Kickxellales</taxon>
        <taxon>Kickxellaceae</taxon>
        <taxon>Coemansia</taxon>
    </lineage>
</organism>
<gene>
    <name evidence="2" type="ORF">GGI25_005729</name>
</gene>
<dbReference type="AlphaFoldDB" id="A0A9W8FY64"/>
<evidence type="ECO:0000256" key="1">
    <source>
        <dbReference type="ARBA" id="ARBA00025758"/>
    </source>
</evidence>
<dbReference type="GO" id="GO:0032797">
    <property type="term" value="C:SMN complex"/>
    <property type="evidence" value="ECO:0007669"/>
    <property type="project" value="TreeGrafter"/>
</dbReference>
<dbReference type="GO" id="GO:0005634">
    <property type="term" value="C:nucleus"/>
    <property type="evidence" value="ECO:0007669"/>
    <property type="project" value="TreeGrafter"/>
</dbReference>
<evidence type="ECO:0000313" key="3">
    <source>
        <dbReference type="Proteomes" id="UP001151518"/>
    </source>
</evidence>
<comment type="similarity">
    <text evidence="1">Belongs to the gemin-2 family.</text>
</comment>
<dbReference type="EMBL" id="JANBTW010000116">
    <property type="protein sequence ID" value="KAJ2670810.1"/>
    <property type="molecule type" value="Genomic_DNA"/>
</dbReference>
<dbReference type="Gene3D" id="1.20.58.1070">
    <property type="match status" value="1"/>
</dbReference>
<dbReference type="Proteomes" id="UP001151518">
    <property type="component" value="Unassembled WGS sequence"/>
</dbReference>
<proteinExistence type="inferred from homology"/>
<protein>
    <submittedName>
        <fullName evidence="2">Uncharacterized protein</fullName>
    </submittedName>
</protein>
<sequence length="264" mass="30195">MDNNSDDSTVYGQHSALPIPTNVTLGDLTLEPESGEQYMLRVRMEAISMPSIAVVNNREQMLLATAGAENNYDRNIKILNSRSQPDDEPVSDIVKPCKAWMDSYATWFSCKRNAFVRMVDQVSVPDSFVLPESGQAREWKSFCYETSGRSQTNRAMLYTLAAIDQTMAMRLIKWMTTWLAVDKLQRAEGIWLWHLILKLDSLLDHDDTHALRELCRQLKKIRTNIGYQSRINMPNLVLYRGEEIAAINILIASITRGYSQRDLD</sequence>